<keyword evidence="6" id="KW-1185">Reference proteome</keyword>
<dbReference type="GO" id="GO:0015074">
    <property type="term" value="P:DNA integration"/>
    <property type="evidence" value="ECO:0007669"/>
    <property type="project" value="InterPro"/>
</dbReference>
<dbReference type="GO" id="GO:0003677">
    <property type="term" value="F:DNA binding"/>
    <property type="evidence" value="ECO:0007669"/>
    <property type="project" value="UniProtKB-KW"/>
</dbReference>
<comment type="caution">
    <text evidence="5">The sequence shown here is derived from an EMBL/GenBank/DDBJ whole genome shotgun (WGS) entry which is preliminary data.</text>
</comment>
<evidence type="ECO:0000256" key="2">
    <source>
        <dbReference type="ARBA" id="ARBA00023125"/>
    </source>
</evidence>
<proteinExistence type="inferred from homology"/>
<keyword evidence="2" id="KW-0238">DNA-binding</keyword>
<dbReference type="PANTHER" id="PTHR30349:SF41">
    <property type="entry name" value="INTEGRASE_RECOMBINASE PROTEIN MJ0367-RELATED"/>
    <property type="match status" value="1"/>
</dbReference>
<evidence type="ECO:0000256" key="3">
    <source>
        <dbReference type="ARBA" id="ARBA00023172"/>
    </source>
</evidence>
<keyword evidence="3" id="KW-0233">DNA recombination</keyword>
<dbReference type="Proteomes" id="UP000631421">
    <property type="component" value="Unassembled WGS sequence"/>
</dbReference>
<dbReference type="InterPro" id="IPR050090">
    <property type="entry name" value="Tyrosine_recombinase_XerCD"/>
</dbReference>
<evidence type="ECO:0000256" key="1">
    <source>
        <dbReference type="ARBA" id="ARBA00008857"/>
    </source>
</evidence>
<dbReference type="AlphaFoldDB" id="A0A926UUU3"/>
<accession>A0A926UUU3</accession>
<reference evidence="5" key="2">
    <citation type="submission" date="2020-08" db="EMBL/GenBank/DDBJ databases">
        <authorList>
            <person name="Chen M."/>
            <person name="Teng W."/>
            <person name="Zhao L."/>
            <person name="Hu C."/>
            <person name="Zhou Y."/>
            <person name="Han B."/>
            <person name="Song L."/>
            <person name="Shu W."/>
        </authorList>
    </citation>
    <scope>NUCLEOTIDE SEQUENCE</scope>
    <source>
        <strain evidence="5">FACHB-1277</strain>
    </source>
</reference>
<dbReference type="GO" id="GO:0006310">
    <property type="term" value="P:DNA recombination"/>
    <property type="evidence" value="ECO:0007669"/>
    <property type="project" value="UniProtKB-KW"/>
</dbReference>
<feature type="domain" description="Tyr recombinase" evidence="4">
    <location>
        <begin position="4"/>
        <end position="188"/>
    </location>
</feature>
<dbReference type="CDD" id="cd00397">
    <property type="entry name" value="DNA_BRE_C"/>
    <property type="match status" value="1"/>
</dbReference>
<reference evidence="5" key="1">
    <citation type="journal article" date="2015" name="ISME J.">
        <title>Draft Genome Sequence of Streptomyces incarnatus NRRL8089, which Produces the Nucleoside Antibiotic Sinefungin.</title>
        <authorList>
            <person name="Oshima K."/>
            <person name="Hattori M."/>
            <person name="Shimizu H."/>
            <person name="Fukuda K."/>
            <person name="Nemoto M."/>
            <person name="Inagaki K."/>
            <person name="Tamura T."/>
        </authorList>
    </citation>
    <scope>NUCLEOTIDE SEQUENCE</scope>
    <source>
        <strain evidence="5">FACHB-1277</strain>
    </source>
</reference>
<dbReference type="SUPFAM" id="SSF56349">
    <property type="entry name" value="DNA breaking-rejoining enzymes"/>
    <property type="match status" value="1"/>
</dbReference>
<dbReference type="Gene3D" id="1.10.443.10">
    <property type="entry name" value="Intergrase catalytic core"/>
    <property type="match status" value="1"/>
</dbReference>
<dbReference type="PROSITE" id="PS51898">
    <property type="entry name" value="TYR_RECOMBINASE"/>
    <property type="match status" value="1"/>
</dbReference>
<dbReference type="PANTHER" id="PTHR30349">
    <property type="entry name" value="PHAGE INTEGRASE-RELATED"/>
    <property type="match status" value="1"/>
</dbReference>
<dbReference type="InterPro" id="IPR013762">
    <property type="entry name" value="Integrase-like_cat_sf"/>
</dbReference>
<sequence length="195" mass="22567">MPDPVAKDLEEEEVLRIYEAIALSKMMLRDRALFSVLLHGLRAEEVCLLNVEDYVNGELVIKEAKWDSKGEVPLTKLGIQDLDAYLGWRREQEGELLPDTALFVSCSNRSQGKRLTYWGIRHVMDDLAEKTGIDLHSHRGRHTFATNLIVKYELDPSLAMELTRHRDVRSFRRYTNRKNKIAAKRAFLKASERLD</sequence>
<dbReference type="RefSeq" id="WP_190351558.1">
    <property type="nucleotide sequence ID" value="NZ_JACJPY010000043.1"/>
</dbReference>
<evidence type="ECO:0000313" key="6">
    <source>
        <dbReference type="Proteomes" id="UP000631421"/>
    </source>
</evidence>
<dbReference type="InterPro" id="IPR011010">
    <property type="entry name" value="DNA_brk_join_enz"/>
</dbReference>
<evidence type="ECO:0000259" key="4">
    <source>
        <dbReference type="PROSITE" id="PS51898"/>
    </source>
</evidence>
<comment type="similarity">
    <text evidence="1">Belongs to the 'phage' integrase family.</text>
</comment>
<protein>
    <submittedName>
        <fullName evidence="5">Site-specific integrase</fullName>
    </submittedName>
</protein>
<name>A0A926UUU3_9CYAN</name>
<organism evidence="5 6">
    <name type="scientific">Pseudanabaena cinerea FACHB-1277</name>
    <dbReference type="NCBI Taxonomy" id="2949581"/>
    <lineage>
        <taxon>Bacteria</taxon>
        <taxon>Bacillati</taxon>
        <taxon>Cyanobacteriota</taxon>
        <taxon>Cyanophyceae</taxon>
        <taxon>Pseudanabaenales</taxon>
        <taxon>Pseudanabaenaceae</taxon>
        <taxon>Pseudanabaena</taxon>
        <taxon>Pseudanabaena cinerea</taxon>
    </lineage>
</organism>
<gene>
    <name evidence="5" type="ORF">H6F44_13555</name>
</gene>
<dbReference type="EMBL" id="JACJPY010000043">
    <property type="protein sequence ID" value="MBD2151138.1"/>
    <property type="molecule type" value="Genomic_DNA"/>
</dbReference>
<dbReference type="InterPro" id="IPR002104">
    <property type="entry name" value="Integrase_catalytic"/>
</dbReference>
<evidence type="ECO:0000313" key="5">
    <source>
        <dbReference type="EMBL" id="MBD2151138.1"/>
    </source>
</evidence>
<dbReference type="Pfam" id="PF00589">
    <property type="entry name" value="Phage_integrase"/>
    <property type="match status" value="1"/>
</dbReference>